<protein>
    <submittedName>
        <fullName evidence="1">Uncharacterized protein</fullName>
    </submittedName>
</protein>
<evidence type="ECO:0000313" key="2">
    <source>
        <dbReference type="Proteomes" id="UP001230649"/>
    </source>
</evidence>
<proteinExistence type="predicted"/>
<keyword evidence="2" id="KW-1185">Reference proteome</keyword>
<evidence type="ECO:0000313" key="1">
    <source>
        <dbReference type="EMBL" id="KAJ9099609.1"/>
    </source>
</evidence>
<accession>A0ACC2VJL4</accession>
<reference evidence="1" key="1">
    <citation type="submission" date="2023-04" db="EMBL/GenBank/DDBJ databases">
        <title>Draft Genome sequencing of Naganishia species isolated from polar environments using Oxford Nanopore Technology.</title>
        <authorList>
            <person name="Leo P."/>
            <person name="Venkateswaran K."/>
        </authorList>
    </citation>
    <scope>NUCLEOTIDE SEQUENCE</scope>
    <source>
        <strain evidence="1">MNA-CCFEE 5262</strain>
    </source>
</reference>
<sequence length="123" mass="13126">MAPKPKFTRQDMVVAGSLPIGGEDSDLICGPPKALKTNVDNDDESDDGALKPEATDNGIEVTDRIADKMDERCGQVRDDENTGSSRKVCPLGRCSRTGRATLATRANVLLTNSTRKPATPLPT</sequence>
<name>A0ACC2VJL4_9TREE</name>
<comment type="caution">
    <text evidence="1">The sequence shown here is derived from an EMBL/GenBank/DDBJ whole genome shotgun (WGS) entry which is preliminary data.</text>
</comment>
<dbReference type="Proteomes" id="UP001230649">
    <property type="component" value="Unassembled WGS sequence"/>
</dbReference>
<dbReference type="EMBL" id="JASBWS010000082">
    <property type="protein sequence ID" value="KAJ9099609.1"/>
    <property type="molecule type" value="Genomic_DNA"/>
</dbReference>
<gene>
    <name evidence="1" type="ORF">QFC20_005675</name>
</gene>
<organism evidence="1 2">
    <name type="scientific">Naganishia adeliensis</name>
    <dbReference type="NCBI Taxonomy" id="92952"/>
    <lineage>
        <taxon>Eukaryota</taxon>
        <taxon>Fungi</taxon>
        <taxon>Dikarya</taxon>
        <taxon>Basidiomycota</taxon>
        <taxon>Agaricomycotina</taxon>
        <taxon>Tremellomycetes</taxon>
        <taxon>Filobasidiales</taxon>
        <taxon>Filobasidiaceae</taxon>
        <taxon>Naganishia</taxon>
    </lineage>
</organism>